<reference evidence="2 3" key="1">
    <citation type="submission" date="2019-06" db="EMBL/GenBank/DDBJ databases">
        <title>Nitrosomonas stercoris KYUHI-S whole genome shotgun sequence.</title>
        <authorList>
            <person name="Nakagawa T."/>
            <person name="Tsuchiya Y."/>
            <person name="Takahashi R."/>
        </authorList>
    </citation>
    <scope>NUCLEOTIDE SEQUENCE [LARGE SCALE GENOMIC DNA]</scope>
    <source>
        <strain evidence="2 3">KYUHI-S</strain>
    </source>
</reference>
<dbReference type="NCBIfam" id="TIGR01414">
    <property type="entry name" value="autotrans_barl"/>
    <property type="match status" value="1"/>
</dbReference>
<dbReference type="Gene3D" id="2.40.128.130">
    <property type="entry name" value="Autotransporter beta-domain"/>
    <property type="match status" value="1"/>
</dbReference>
<evidence type="ECO:0000313" key="2">
    <source>
        <dbReference type="EMBL" id="BBL35620.1"/>
    </source>
</evidence>
<dbReference type="GO" id="GO:0006508">
    <property type="term" value="P:proteolysis"/>
    <property type="evidence" value="ECO:0007669"/>
    <property type="project" value="UniProtKB-KW"/>
</dbReference>
<accession>A0A4Y1YN78</accession>
<organism evidence="2 3">
    <name type="scientific">Nitrosomonas stercoris</name>
    <dbReference type="NCBI Taxonomy" id="1444684"/>
    <lineage>
        <taxon>Bacteria</taxon>
        <taxon>Pseudomonadati</taxon>
        <taxon>Pseudomonadota</taxon>
        <taxon>Betaproteobacteria</taxon>
        <taxon>Nitrosomonadales</taxon>
        <taxon>Nitrosomonadaceae</taxon>
        <taxon>Nitrosomonas</taxon>
    </lineage>
</organism>
<keyword evidence="3" id="KW-1185">Reference proteome</keyword>
<dbReference type="Pfam" id="PF03797">
    <property type="entry name" value="Autotransporter"/>
    <property type="match status" value="1"/>
</dbReference>
<dbReference type="SUPFAM" id="SSF103515">
    <property type="entry name" value="Autotransporter"/>
    <property type="match status" value="1"/>
</dbReference>
<dbReference type="InterPro" id="IPR005546">
    <property type="entry name" value="Autotransporte_beta"/>
</dbReference>
<dbReference type="Proteomes" id="UP000316473">
    <property type="component" value="Chromosome"/>
</dbReference>
<dbReference type="GO" id="GO:0019867">
    <property type="term" value="C:outer membrane"/>
    <property type="evidence" value="ECO:0007669"/>
    <property type="project" value="InterPro"/>
</dbReference>
<dbReference type="PROSITE" id="PS51208">
    <property type="entry name" value="AUTOTRANSPORTER"/>
    <property type="match status" value="1"/>
</dbReference>
<dbReference type="InterPro" id="IPR036709">
    <property type="entry name" value="Autotransporte_beta_dom_sf"/>
</dbReference>
<protein>
    <submittedName>
        <fullName evidence="2">Extracellular serine protease</fullName>
    </submittedName>
</protein>
<dbReference type="AlphaFoldDB" id="A0A4Y1YN78"/>
<evidence type="ECO:0000259" key="1">
    <source>
        <dbReference type="PROSITE" id="PS51208"/>
    </source>
</evidence>
<dbReference type="GO" id="GO:0008233">
    <property type="term" value="F:peptidase activity"/>
    <property type="evidence" value="ECO:0007669"/>
    <property type="project" value="UniProtKB-KW"/>
</dbReference>
<keyword evidence="2" id="KW-0645">Protease</keyword>
<dbReference type="SMART" id="SM00869">
    <property type="entry name" value="Autotransporter"/>
    <property type="match status" value="1"/>
</dbReference>
<dbReference type="InterPro" id="IPR006315">
    <property type="entry name" value="OM_autotransptr_brl_dom"/>
</dbReference>
<name>A0A4Y1YN78_9PROT</name>
<proteinExistence type="predicted"/>
<dbReference type="EMBL" id="AP019755">
    <property type="protein sequence ID" value="BBL35620.1"/>
    <property type="molecule type" value="Genomic_DNA"/>
</dbReference>
<gene>
    <name evidence="2" type="ORF">Nstercoris_01893</name>
</gene>
<dbReference type="KEGG" id="nst:Nstercoris_01893"/>
<evidence type="ECO:0000313" key="3">
    <source>
        <dbReference type="Proteomes" id="UP000316473"/>
    </source>
</evidence>
<sequence>MLSALNASAADNAKMDGITAPINNNAYQRHKNNTAIGNTFNATNEYSDLTPQYPFKGLHMPMKMAPNKSSLFIPAETRARYAISDNSSENIRSVIHSADLTKNTQHFITWKKKFGSWKHINNHSYIAHLNHSTQGFFLGTNLSSASDWYLDAIANFNRSSFKTRNLYHSMLDNYYHAGLYSGTQHNRFSLHTGATYTGYRHNNKTGSGNLSPNFGEKIKSSYKAETIRIFGELDYNADIKSVQLRPFVNLAYVNLHTKKQIRENSVTKLAQASSNTDVFFTTLGIHSATTMQLAKASLVVSGTAGWRYAFNNLNPRTTIHFVNEGDPFTVSGIPAARNAAVVETGLSYIPSSNTAMEVTYTGQFNTYLADQTLRANIYMQF</sequence>
<keyword evidence="2" id="KW-0378">Hydrolase</keyword>
<feature type="domain" description="Autotransporter" evidence="1">
    <location>
        <begin position="102"/>
        <end position="381"/>
    </location>
</feature>